<keyword evidence="1" id="KW-1133">Transmembrane helix</keyword>
<sequence length="226" mass="24908">MRKVRSTVDALSSPLTGKGIRLSGKVVKYLLGLLILAMVSGCTMLPASIRSEGPEPGTVGFYEVTPVEGKVVTDNVTARRMSTPGDRIYVYRVDDDMVVLGEGNTNPEAKVKPFDEVSGGVVITPDGAKRLASYLEKVIAQYDSTDKQNSLYMDFRFLTDGTIEEGQGEEVTTKEKITLRFQYIFNKMALEDEETTLCYLGGRASASPKELTYNEIKILISNLQKK</sequence>
<accession>E1RAL9</accession>
<dbReference type="RefSeq" id="WP_013255846.1">
    <property type="nucleotide sequence ID" value="NC_014364.1"/>
</dbReference>
<evidence type="ECO:0000256" key="1">
    <source>
        <dbReference type="SAM" id="Phobius"/>
    </source>
</evidence>
<dbReference type="EMBL" id="CP002116">
    <property type="protein sequence ID" value="ADK82387.1"/>
    <property type="molecule type" value="Genomic_DNA"/>
</dbReference>
<feature type="transmembrane region" description="Helical" evidence="1">
    <location>
        <begin position="29"/>
        <end position="49"/>
    </location>
</feature>
<dbReference type="OrthoDB" id="9819280at2"/>
<gene>
    <name evidence="2" type="ordered locus">Spirs_3291</name>
</gene>
<proteinExistence type="predicted"/>
<name>E1RAL9_SEDSS</name>
<dbReference type="HOGENOM" id="CLU_1224117_0_0_12"/>
<dbReference type="Proteomes" id="UP000002318">
    <property type="component" value="Chromosome"/>
</dbReference>
<evidence type="ECO:0000313" key="3">
    <source>
        <dbReference type="Proteomes" id="UP000002318"/>
    </source>
</evidence>
<dbReference type="KEGG" id="ssm:Spirs_3291"/>
<dbReference type="STRING" id="573413.Spirs_3291"/>
<organism evidence="2 3">
    <name type="scientific">Sediminispirochaeta smaragdinae (strain DSM 11293 / JCM 15392 / SEBR 4228)</name>
    <name type="common">Spirochaeta smaragdinae</name>
    <dbReference type="NCBI Taxonomy" id="573413"/>
    <lineage>
        <taxon>Bacteria</taxon>
        <taxon>Pseudomonadati</taxon>
        <taxon>Spirochaetota</taxon>
        <taxon>Spirochaetia</taxon>
        <taxon>Spirochaetales</taxon>
        <taxon>Spirochaetaceae</taxon>
        <taxon>Sediminispirochaeta</taxon>
    </lineage>
</organism>
<keyword evidence="1" id="KW-0472">Membrane</keyword>
<protein>
    <submittedName>
        <fullName evidence="2">Uncharacterized protein</fullName>
    </submittedName>
</protein>
<dbReference type="AlphaFoldDB" id="E1RAL9"/>
<reference evidence="2 3" key="1">
    <citation type="journal article" date="2010" name="Stand. Genomic Sci.">
        <title>Complete genome sequence of Spirochaeta smaragdinae type strain (SEBR 4228).</title>
        <authorList>
            <person name="Mavromatis K."/>
            <person name="Yasawong M."/>
            <person name="Chertkov O."/>
            <person name="Lapidus A."/>
            <person name="Lucas S."/>
            <person name="Nolan M."/>
            <person name="Del Rio T.G."/>
            <person name="Tice H."/>
            <person name="Cheng J.F."/>
            <person name="Pitluck S."/>
            <person name="Liolios K."/>
            <person name="Ivanova N."/>
            <person name="Tapia R."/>
            <person name="Han C."/>
            <person name="Bruce D."/>
            <person name="Goodwin L."/>
            <person name="Pati A."/>
            <person name="Chen A."/>
            <person name="Palaniappan K."/>
            <person name="Land M."/>
            <person name="Hauser L."/>
            <person name="Chang Y.J."/>
            <person name="Jeffries C.D."/>
            <person name="Detter J.C."/>
            <person name="Rohde M."/>
            <person name="Brambilla E."/>
            <person name="Spring S."/>
            <person name="Goker M."/>
            <person name="Sikorski J."/>
            <person name="Woyke T."/>
            <person name="Bristow J."/>
            <person name="Eisen J.A."/>
            <person name="Markowitz V."/>
            <person name="Hugenholtz P."/>
            <person name="Klenk H.P."/>
            <person name="Kyrpides N.C."/>
        </authorList>
    </citation>
    <scope>NUCLEOTIDE SEQUENCE [LARGE SCALE GENOMIC DNA]</scope>
    <source>
        <strain evidence="3">DSM 11293 / JCM 15392 / SEBR 4228</strain>
    </source>
</reference>
<keyword evidence="3" id="KW-1185">Reference proteome</keyword>
<evidence type="ECO:0000313" key="2">
    <source>
        <dbReference type="EMBL" id="ADK82387.1"/>
    </source>
</evidence>
<keyword evidence="1" id="KW-0812">Transmembrane</keyword>